<protein>
    <submittedName>
        <fullName evidence="1">Uncharacterized protein</fullName>
    </submittedName>
</protein>
<evidence type="ECO:0000313" key="5">
    <source>
        <dbReference type="EMBL" id="QJI05285.1"/>
    </source>
</evidence>
<evidence type="ECO:0000313" key="4">
    <source>
        <dbReference type="EMBL" id="QJH93981.1"/>
    </source>
</evidence>
<proteinExistence type="predicted"/>
<accession>A0A6H1ZBB6</accession>
<dbReference type="AlphaFoldDB" id="A0A6H1ZBB6"/>
<evidence type="ECO:0000313" key="3">
    <source>
        <dbReference type="EMBL" id="QJB00769.1"/>
    </source>
</evidence>
<reference evidence="1" key="1">
    <citation type="submission" date="2020-03" db="EMBL/GenBank/DDBJ databases">
        <title>The deep terrestrial virosphere.</title>
        <authorList>
            <person name="Holmfeldt K."/>
            <person name="Nilsson E."/>
            <person name="Simone D."/>
            <person name="Lopez-Fernandez M."/>
            <person name="Wu X."/>
            <person name="de Brujin I."/>
            <person name="Lundin D."/>
            <person name="Andersson A."/>
            <person name="Bertilsson S."/>
            <person name="Dopson M."/>
        </authorList>
    </citation>
    <scope>NUCLEOTIDE SEQUENCE</scope>
    <source>
        <strain evidence="3">MM171A00166</strain>
        <strain evidence="5">MM415A00140</strain>
        <strain evidence="2">MM415B00227</strain>
        <strain evidence="1">TM448A00134</strain>
        <strain evidence="4">TM448B00166</strain>
    </source>
</reference>
<dbReference type="EMBL" id="MT141570">
    <property type="protein sequence ID" value="QJA67379.1"/>
    <property type="molecule type" value="Genomic_DNA"/>
</dbReference>
<dbReference type="EMBL" id="MT143701">
    <property type="protein sequence ID" value="QJB00769.1"/>
    <property type="molecule type" value="Genomic_DNA"/>
</dbReference>
<dbReference type="EMBL" id="MT145197">
    <property type="protein sequence ID" value="QJI05285.1"/>
    <property type="molecule type" value="Genomic_DNA"/>
</dbReference>
<name>A0A6H1ZBB6_9ZZZZ</name>
<sequence>MENELRAKLIATAERCTRIAGMSEATIGLRAVNDNTIMKRLRGGAGFTVKTFDRLMAFMEEEIGNVGKASKAKHTEAAGT</sequence>
<evidence type="ECO:0000313" key="2">
    <source>
        <dbReference type="EMBL" id="QJA67379.1"/>
    </source>
</evidence>
<gene>
    <name evidence="3" type="ORF">MM171A00166_0012</name>
    <name evidence="5" type="ORF">MM415A00140_0035</name>
    <name evidence="2" type="ORF">MM415B00227_0041</name>
    <name evidence="1" type="ORF">TM448A00134_0001</name>
    <name evidence="4" type="ORF">TM448B00166_0025</name>
</gene>
<dbReference type="EMBL" id="MT144594">
    <property type="protein sequence ID" value="QJH93981.1"/>
    <property type="molecule type" value="Genomic_DNA"/>
</dbReference>
<organism evidence="1">
    <name type="scientific">viral metagenome</name>
    <dbReference type="NCBI Taxonomy" id="1070528"/>
    <lineage>
        <taxon>unclassified sequences</taxon>
        <taxon>metagenomes</taxon>
        <taxon>organismal metagenomes</taxon>
    </lineage>
</organism>
<evidence type="ECO:0000313" key="1">
    <source>
        <dbReference type="EMBL" id="QJA44667.1"/>
    </source>
</evidence>
<dbReference type="EMBL" id="MT143979">
    <property type="protein sequence ID" value="QJA44667.1"/>
    <property type="molecule type" value="Genomic_DNA"/>
</dbReference>